<name>A0ABR5AH39_9BACL</name>
<dbReference type="Proteomes" id="UP000031967">
    <property type="component" value="Unassembled WGS sequence"/>
</dbReference>
<evidence type="ECO:0000259" key="1">
    <source>
        <dbReference type="Pfam" id="PF01408"/>
    </source>
</evidence>
<dbReference type="PANTHER" id="PTHR43377">
    <property type="entry name" value="BILIVERDIN REDUCTASE A"/>
    <property type="match status" value="1"/>
</dbReference>
<organism evidence="3 4">
    <name type="scientific">Gordoniibacillus kamchatkensis</name>
    <dbReference type="NCBI Taxonomy" id="1590651"/>
    <lineage>
        <taxon>Bacteria</taxon>
        <taxon>Bacillati</taxon>
        <taxon>Bacillota</taxon>
        <taxon>Bacilli</taxon>
        <taxon>Bacillales</taxon>
        <taxon>Paenibacillaceae</taxon>
        <taxon>Gordoniibacillus</taxon>
    </lineage>
</organism>
<dbReference type="Gene3D" id="3.30.360.10">
    <property type="entry name" value="Dihydrodipicolinate Reductase, domain 2"/>
    <property type="match status" value="1"/>
</dbReference>
<proteinExistence type="predicted"/>
<dbReference type="Pfam" id="PF22725">
    <property type="entry name" value="GFO_IDH_MocA_C3"/>
    <property type="match status" value="1"/>
</dbReference>
<comment type="caution">
    <text evidence="3">The sequence shown here is derived from an EMBL/GenBank/DDBJ whole genome shotgun (WGS) entry which is preliminary data.</text>
</comment>
<dbReference type="RefSeq" id="WP_041048162.1">
    <property type="nucleotide sequence ID" value="NZ_JXAK01000022.1"/>
</dbReference>
<gene>
    <name evidence="3" type="ORF">SD70_14075</name>
</gene>
<feature type="domain" description="Gfo/Idh/MocA-like oxidoreductase N-terminal" evidence="1">
    <location>
        <begin position="4"/>
        <end position="123"/>
    </location>
</feature>
<feature type="domain" description="GFO/IDH/MocA-like oxidoreductase" evidence="2">
    <location>
        <begin position="134"/>
        <end position="248"/>
    </location>
</feature>
<dbReference type="InterPro" id="IPR051450">
    <property type="entry name" value="Gfo/Idh/MocA_Oxidoreductases"/>
</dbReference>
<sequence>MNKVKVGILGLGSWGECHLQAYQSLPHVEVAAICDINAERVRTIAAQYGIADYYTNEDDLIGRADIELVSVVTFEKEHLKSTVKALEGGKHVLVEKPVTTDLREAVAMRETAERTGRWLIPGHLLRFEPKSIEVYEAIRDGRIGRPVSMYLRRSRQQSLFATYQRTHTVYELMIHDLDLAIWYAGSRVRNVRAYGRSVSGADVPEILWANLEFANGTLAVLQSNWMTPDEAGIEIHDAAEIIGVNGMARFETEPAGVQILNRQGRRTTDLSVHNRLGGRIAGALREQLNFITQCLMHRQEPVHTSFADAVHGVQVADAIIKSAKLNRDIRIEDLDV</sequence>
<dbReference type="InterPro" id="IPR036291">
    <property type="entry name" value="NAD(P)-bd_dom_sf"/>
</dbReference>
<dbReference type="Gene3D" id="3.40.50.720">
    <property type="entry name" value="NAD(P)-binding Rossmann-like Domain"/>
    <property type="match status" value="1"/>
</dbReference>
<protein>
    <recommendedName>
        <fullName evidence="5">Gfo/Idh/MocA family oxidoreductase</fullName>
    </recommendedName>
</protein>
<dbReference type="Pfam" id="PF01408">
    <property type="entry name" value="GFO_IDH_MocA"/>
    <property type="match status" value="1"/>
</dbReference>
<dbReference type="EMBL" id="JXAK01000022">
    <property type="protein sequence ID" value="KIL40364.1"/>
    <property type="molecule type" value="Genomic_DNA"/>
</dbReference>
<keyword evidence="4" id="KW-1185">Reference proteome</keyword>
<dbReference type="SUPFAM" id="SSF55347">
    <property type="entry name" value="Glyceraldehyde-3-phosphate dehydrogenase-like, C-terminal domain"/>
    <property type="match status" value="1"/>
</dbReference>
<dbReference type="InterPro" id="IPR055170">
    <property type="entry name" value="GFO_IDH_MocA-like_dom"/>
</dbReference>
<accession>A0ABR5AH39</accession>
<evidence type="ECO:0000259" key="2">
    <source>
        <dbReference type="Pfam" id="PF22725"/>
    </source>
</evidence>
<evidence type="ECO:0000313" key="3">
    <source>
        <dbReference type="EMBL" id="KIL40364.1"/>
    </source>
</evidence>
<dbReference type="PANTHER" id="PTHR43377:SF1">
    <property type="entry name" value="BILIVERDIN REDUCTASE A"/>
    <property type="match status" value="1"/>
</dbReference>
<evidence type="ECO:0008006" key="5">
    <source>
        <dbReference type="Google" id="ProtNLM"/>
    </source>
</evidence>
<dbReference type="InterPro" id="IPR000683">
    <property type="entry name" value="Gfo/Idh/MocA-like_OxRdtase_N"/>
</dbReference>
<dbReference type="SUPFAM" id="SSF51735">
    <property type="entry name" value="NAD(P)-binding Rossmann-fold domains"/>
    <property type="match status" value="1"/>
</dbReference>
<reference evidence="3 4" key="1">
    <citation type="submission" date="2014-12" db="EMBL/GenBank/DDBJ databases">
        <title>Draft genome sequence of Paenibacillus kamchatkensis strain B-2647.</title>
        <authorList>
            <person name="Karlyshev A.V."/>
            <person name="Kudryashova E.B."/>
        </authorList>
    </citation>
    <scope>NUCLEOTIDE SEQUENCE [LARGE SCALE GENOMIC DNA]</scope>
    <source>
        <strain evidence="3 4">VKM B-2647</strain>
    </source>
</reference>
<evidence type="ECO:0000313" key="4">
    <source>
        <dbReference type="Proteomes" id="UP000031967"/>
    </source>
</evidence>